<evidence type="ECO:0000313" key="1">
    <source>
        <dbReference type="EMBL" id="HIU56221.1"/>
    </source>
</evidence>
<dbReference type="Proteomes" id="UP000824109">
    <property type="component" value="Unassembled WGS sequence"/>
</dbReference>
<comment type="caution">
    <text evidence="1">The sequence shown here is derived from an EMBL/GenBank/DDBJ whole genome shotgun (WGS) entry which is preliminary data.</text>
</comment>
<protein>
    <submittedName>
        <fullName evidence="1">Uncharacterized protein</fullName>
    </submittedName>
</protein>
<reference evidence="1" key="2">
    <citation type="journal article" date="2021" name="PeerJ">
        <title>Extensive microbial diversity within the chicken gut microbiome revealed by metagenomics and culture.</title>
        <authorList>
            <person name="Gilroy R."/>
            <person name="Ravi A."/>
            <person name="Getino M."/>
            <person name="Pursley I."/>
            <person name="Horton D.L."/>
            <person name="Alikhan N.F."/>
            <person name="Baker D."/>
            <person name="Gharbi K."/>
            <person name="Hall N."/>
            <person name="Watson M."/>
            <person name="Adriaenssens E.M."/>
            <person name="Foster-Nyarko E."/>
            <person name="Jarju S."/>
            <person name="Secka A."/>
            <person name="Antonio M."/>
            <person name="Oren A."/>
            <person name="Chaudhuri R.R."/>
            <person name="La Ragione R."/>
            <person name="Hildebrand F."/>
            <person name="Pallen M.J."/>
        </authorList>
    </citation>
    <scope>NUCLEOTIDE SEQUENCE</scope>
    <source>
        <strain evidence="1">USAMLcec3-3695</strain>
    </source>
</reference>
<name>A0A9D1M9L9_9FIRM</name>
<gene>
    <name evidence="1" type="ORF">IAA61_00240</name>
</gene>
<proteinExistence type="predicted"/>
<dbReference type="EMBL" id="DVNB01000002">
    <property type="protein sequence ID" value="HIU56221.1"/>
    <property type="molecule type" value="Genomic_DNA"/>
</dbReference>
<reference evidence="1" key="1">
    <citation type="submission" date="2020-10" db="EMBL/GenBank/DDBJ databases">
        <authorList>
            <person name="Gilroy R."/>
        </authorList>
    </citation>
    <scope>NUCLEOTIDE SEQUENCE</scope>
    <source>
        <strain evidence="1">USAMLcec3-3695</strain>
    </source>
</reference>
<dbReference type="SUPFAM" id="SSF57802">
    <property type="entry name" value="Rubredoxin-like"/>
    <property type="match status" value="1"/>
</dbReference>
<sequence>MDETHDMPWMGGRDRTPIIEFGKWMRSRPPYRCVQCGAYYNGLYKPVGMCPACGAFVRNTQLPSDPRELRQEVPR</sequence>
<evidence type="ECO:0000313" key="2">
    <source>
        <dbReference type="Proteomes" id="UP000824109"/>
    </source>
</evidence>
<organism evidence="1 2">
    <name type="scientific">Candidatus Ornithomonoglobus merdipullorum</name>
    <dbReference type="NCBI Taxonomy" id="2840895"/>
    <lineage>
        <taxon>Bacteria</taxon>
        <taxon>Bacillati</taxon>
        <taxon>Bacillota</taxon>
        <taxon>Clostridia</taxon>
        <taxon>Candidatus Ornithomonoglobus</taxon>
    </lineage>
</organism>
<dbReference type="AlphaFoldDB" id="A0A9D1M9L9"/>
<accession>A0A9D1M9L9</accession>